<dbReference type="InterPro" id="IPR003817">
    <property type="entry name" value="PS_Dcarbxylase"/>
</dbReference>
<dbReference type="EC" id="4.1.1.65" evidence="12"/>
<sequence>MLNQIKAMIQYLLPKQLLTVMFGWLASKQLGFLTTWMIKGFIKLYRIDMDEAKFEKAESYKTFNDFFARELDDDARPIDSADNSIVMPADGVISQFGTIQDNVLLQAKGHIYSLESLVACHPQMIEFFKNGSYVTTYLAPSNYHRFHTPCKGTLKEMVYVPGSLFSVNKATTENIPNIFARNERVICLFETEFGPVAQILVGATIVGSIETKWEGVVTPPRDGVMKRWIYDNDVQVEKGEDMGCFKLGSTVITLFASNSIQFVPSLKEGTIAKVGQKMAERI</sequence>
<comment type="pathway">
    <text evidence="12">Phospholipid metabolism; phosphatidylethanolamine biosynthesis; phosphatidylethanolamine from CDP-diacylglycerol: step 2/2.</text>
</comment>
<evidence type="ECO:0000256" key="3">
    <source>
        <dbReference type="ARBA" id="ARBA00022516"/>
    </source>
</evidence>
<comment type="catalytic activity">
    <reaction evidence="12">
        <text>a 1,2-diacyl-sn-glycero-3-phospho-L-serine + H(+) = a 1,2-diacyl-sn-glycero-3-phosphoethanolamine + CO2</text>
        <dbReference type="Rhea" id="RHEA:20828"/>
        <dbReference type="ChEBI" id="CHEBI:15378"/>
        <dbReference type="ChEBI" id="CHEBI:16526"/>
        <dbReference type="ChEBI" id="CHEBI:57262"/>
        <dbReference type="ChEBI" id="CHEBI:64612"/>
        <dbReference type="EC" id="4.1.1.65"/>
    </reaction>
</comment>
<comment type="subunit">
    <text evidence="12">Heterodimer of a large membrane-associated beta subunit and a small pyruvoyl-containing alpha subunit.</text>
</comment>
<evidence type="ECO:0000256" key="6">
    <source>
        <dbReference type="ARBA" id="ARBA00023136"/>
    </source>
</evidence>
<feature type="active site" description="Charge relay system; for autoendoproteolytic cleavage activity" evidence="12">
    <location>
        <position position="147"/>
    </location>
</feature>
<keyword evidence="10 12" id="KW-1208">Phospholipid metabolism</keyword>
<comment type="pathway">
    <text evidence="1">Lipid metabolism.</text>
</comment>
<evidence type="ECO:0000256" key="5">
    <source>
        <dbReference type="ARBA" id="ARBA00023098"/>
    </source>
</evidence>
<feature type="chain" id="PRO_5044927461" description="Phosphatidylserine decarboxylase beta chain" evidence="12">
    <location>
        <begin position="1"/>
        <end position="248"/>
    </location>
</feature>
<dbReference type="PANTHER" id="PTHR10067">
    <property type="entry name" value="PHOSPHATIDYLSERINE DECARBOXYLASE"/>
    <property type="match status" value="1"/>
</dbReference>
<evidence type="ECO:0000256" key="7">
    <source>
        <dbReference type="ARBA" id="ARBA00023145"/>
    </source>
</evidence>
<reference evidence="14" key="1">
    <citation type="journal article" date="2019" name="Int. J. Syst. Evol. Microbiol.">
        <title>The Global Catalogue of Microorganisms (GCM) 10K type strain sequencing project: providing services to taxonomists for standard genome sequencing and annotation.</title>
        <authorList>
            <consortium name="The Broad Institute Genomics Platform"/>
            <consortium name="The Broad Institute Genome Sequencing Center for Infectious Disease"/>
            <person name="Wu L."/>
            <person name="Ma J."/>
        </authorList>
    </citation>
    <scope>NUCLEOTIDE SEQUENCE [LARGE SCALE GENOMIC DNA]</scope>
    <source>
        <strain evidence="14">JCM 18050</strain>
    </source>
</reference>
<evidence type="ECO:0000313" key="14">
    <source>
        <dbReference type="Proteomes" id="UP001500171"/>
    </source>
</evidence>
<dbReference type="Pfam" id="PF02666">
    <property type="entry name" value="PS_Dcarbxylase"/>
    <property type="match status" value="1"/>
</dbReference>
<organism evidence="13 14">
    <name type="scientific">Orbus sasakiae</name>
    <dbReference type="NCBI Taxonomy" id="1078475"/>
    <lineage>
        <taxon>Bacteria</taxon>
        <taxon>Pseudomonadati</taxon>
        <taxon>Pseudomonadota</taxon>
        <taxon>Gammaproteobacteria</taxon>
        <taxon>Orbales</taxon>
        <taxon>Orbaceae</taxon>
        <taxon>Orbus</taxon>
    </lineage>
</organism>
<accession>A0ABP9N282</accession>
<keyword evidence="9 12" id="KW-0456">Lyase</keyword>
<dbReference type="InterPro" id="IPR033178">
    <property type="entry name" value="PSD_type1_pro"/>
</dbReference>
<feature type="active site" description="Charge relay system; for autoendoproteolytic cleavage activity" evidence="12">
    <location>
        <position position="249"/>
    </location>
</feature>
<keyword evidence="5 12" id="KW-0443">Lipid metabolism</keyword>
<evidence type="ECO:0000313" key="13">
    <source>
        <dbReference type="EMBL" id="GAA5105512.1"/>
    </source>
</evidence>
<protein>
    <recommendedName>
        <fullName evidence="12">Phosphatidylserine decarboxylase proenzyme</fullName>
        <ecNumber evidence="12">4.1.1.65</ecNumber>
    </recommendedName>
    <component>
        <recommendedName>
            <fullName evidence="12">Phosphatidylserine decarboxylase alpha chain</fullName>
        </recommendedName>
    </component>
    <component>
        <recommendedName>
            <fullName evidence="12">Phosphatidylserine decarboxylase beta chain</fullName>
        </recommendedName>
    </component>
</protein>
<evidence type="ECO:0000256" key="4">
    <source>
        <dbReference type="ARBA" id="ARBA00022793"/>
    </source>
</evidence>
<feature type="chain" id="PRO_5044927462" description="Phosphatidylserine decarboxylase alpha chain" evidence="12">
    <location>
        <begin position="249"/>
        <end position="282"/>
    </location>
</feature>
<comment type="PTM">
    <text evidence="12">Is synthesized initially as an inactive proenzyme. Formation of the active enzyme involves a self-maturation process in which the active site pyruvoyl group is generated from an internal serine residue via an autocatalytic post-translational modification. Two non-identical subunits are generated from the proenzyme in this reaction, and the pyruvate is formed at the N-terminus of the alpha chain, which is derived from the carboxyl end of the proenzyme. The autoendoproteolytic cleavage occurs by a canonical serine protease mechanism, in which the side chain hydroxyl group of the serine supplies its oxygen atom to form the C-terminus of the beta chain, while the remainder of the serine residue undergoes an oxidative deamination to produce ammonia and the pyruvoyl prosthetic group on the alpha chain. During this reaction, the Ser that is part of the protease active site of the proenzyme becomes the pyruvoyl prosthetic group, which constitutes an essential element of the active site of the mature decarboxylase.</text>
</comment>
<evidence type="ECO:0000256" key="1">
    <source>
        <dbReference type="ARBA" id="ARBA00005189"/>
    </source>
</evidence>
<dbReference type="HAMAP" id="MF_00662">
    <property type="entry name" value="PS_decarb_PSD_B_type1"/>
    <property type="match status" value="1"/>
</dbReference>
<comment type="caution">
    <text evidence="13">The sequence shown here is derived from an EMBL/GenBank/DDBJ whole genome shotgun (WGS) entry which is preliminary data.</text>
</comment>
<keyword evidence="3 12" id="KW-0444">Lipid biosynthesis</keyword>
<keyword evidence="4 12" id="KW-0210">Decarboxylase</keyword>
<keyword evidence="8 12" id="KW-0594">Phospholipid biosynthesis</keyword>
<keyword evidence="7 12" id="KW-0865">Zymogen</keyword>
<dbReference type="EMBL" id="BAABHY010000001">
    <property type="protein sequence ID" value="GAA5105512.1"/>
    <property type="molecule type" value="Genomic_DNA"/>
</dbReference>
<evidence type="ECO:0000256" key="9">
    <source>
        <dbReference type="ARBA" id="ARBA00023239"/>
    </source>
</evidence>
<evidence type="ECO:0000256" key="11">
    <source>
        <dbReference type="ARBA" id="ARBA00023317"/>
    </source>
</evidence>
<dbReference type="NCBIfam" id="TIGR00163">
    <property type="entry name" value="PS_decarb"/>
    <property type="match status" value="1"/>
</dbReference>
<comment type="similarity">
    <text evidence="12">Belongs to the phosphatidylserine decarboxylase family. PSD-B subfamily. Prokaryotic type I sub-subfamily.</text>
</comment>
<feature type="site" description="Cleavage (non-hydrolytic); by autocatalysis" evidence="12">
    <location>
        <begin position="248"/>
        <end position="249"/>
    </location>
</feature>
<evidence type="ECO:0000256" key="8">
    <source>
        <dbReference type="ARBA" id="ARBA00023209"/>
    </source>
</evidence>
<feature type="active site" description="Schiff-base intermediate with substrate; via pyruvic acid; for decarboxylase activity" evidence="12">
    <location>
        <position position="249"/>
    </location>
</feature>
<dbReference type="InterPro" id="IPR033177">
    <property type="entry name" value="PSD-B"/>
</dbReference>
<gene>
    <name evidence="13" type="primary">asd_1</name>
    <name evidence="12" type="synonym">psd</name>
    <name evidence="13" type="ORF">GCM10023211_04360</name>
</gene>
<feature type="modified residue" description="Pyruvic acid (Ser); by autocatalysis" evidence="12">
    <location>
        <position position="249"/>
    </location>
</feature>
<dbReference type="RefSeq" id="WP_345488352.1">
    <property type="nucleotide sequence ID" value="NZ_BAABHY010000001.1"/>
</dbReference>
<name>A0ABP9N282_9GAMM</name>
<comment type="cofactor">
    <cofactor evidence="12">
        <name>pyruvate</name>
        <dbReference type="ChEBI" id="CHEBI:15361"/>
    </cofactor>
    <text evidence="12">Binds 1 pyruvoyl group covalently per subunit.</text>
</comment>
<proteinExistence type="inferred from homology"/>
<evidence type="ECO:0000256" key="10">
    <source>
        <dbReference type="ARBA" id="ARBA00023264"/>
    </source>
</evidence>
<evidence type="ECO:0000256" key="2">
    <source>
        <dbReference type="ARBA" id="ARBA00022475"/>
    </source>
</evidence>
<dbReference type="PANTHER" id="PTHR10067:SF6">
    <property type="entry name" value="PHOSPHATIDYLSERINE DECARBOXYLASE PROENZYME, MITOCHONDRIAL"/>
    <property type="match status" value="1"/>
</dbReference>
<keyword evidence="2 12" id="KW-1003">Cell membrane</keyword>
<comment type="function">
    <text evidence="12">Catalyzes the formation of phosphatidylethanolamine (PtdEtn) from phosphatidylserine (PtdSer).</text>
</comment>
<keyword evidence="11 12" id="KW-0670">Pyruvate</keyword>
<evidence type="ECO:0000256" key="12">
    <source>
        <dbReference type="HAMAP-Rule" id="MF_00662"/>
    </source>
</evidence>
<dbReference type="Proteomes" id="UP001500171">
    <property type="component" value="Unassembled WGS sequence"/>
</dbReference>
<feature type="active site" description="Charge relay system; for autoendoproteolytic cleavage activity" evidence="12">
    <location>
        <position position="90"/>
    </location>
</feature>
<keyword evidence="6 12" id="KW-0472">Membrane</keyword>
<keyword evidence="14" id="KW-1185">Reference proteome</keyword>
<comment type="subcellular location">
    <subcellularLocation>
        <location evidence="12">Cell membrane</location>
        <topology evidence="12">Peripheral membrane protein</topology>
    </subcellularLocation>
</comment>